<feature type="domain" description="PNPLA" evidence="5">
    <location>
        <begin position="155"/>
        <end position="338"/>
    </location>
</feature>
<sequence length="581" mass="65896">MKTIDIENCFIAQIRNQDQPELVDFLANEPIYLTKQQFSTDNQQKKSYFETTNKSLALLNQNKICMAVLTLSAPKNKIDAWIIEVLAFSKAYQTAENQKQMFQAFVEMLAQHHLAALKIKDDNQCHPALWAQMKFAKNHQNQAVYLILKPHKKALVLGGGGAKGSYQIGVWKAFIELNEQFKIVVGTSVGALNGGLIVQGDYELAQKMWQDIDTSHILDFKTNIDGTTIEGYQELLKKFTFQALKDKGLRTEPLKNILEELLDEVKMRGAGIEFGLTTTSLPKFEKVKKFLTEIPYGQVAAYLLASSSFFPMMQPAKIDGQYFMDGGYHDNVPVDLALEKEATELVIVDVKGLGMTPKMLIPDYVLTKTIISKWNLGALLFFDGTRSKQNMALGYLETMKAYGKYMGNWYTFETNDFQAHQTKMYRQFSHFMASLKEDFPILYTTISGSGIKLLRSLQQDWGDRITKDELVYALQEIAGKIFELSPTQVYSFEAFDQLLSQAKEDKVAEQTSNSLKGVYAGEEFLNALLTKLPTMSDRKVIALCLALLTEKTQIKNQQTLQQLIKRRPKLFSVALYLYLIA</sequence>
<name>A0A1H9RA57_9LACT</name>
<dbReference type="SUPFAM" id="SSF52151">
    <property type="entry name" value="FabD/lysophospholipase-like"/>
    <property type="match status" value="1"/>
</dbReference>
<evidence type="ECO:0000313" key="7">
    <source>
        <dbReference type="Proteomes" id="UP000198948"/>
    </source>
</evidence>
<dbReference type="PANTHER" id="PTHR14226">
    <property type="entry name" value="NEUROPATHY TARGET ESTERASE/SWISS CHEESE D.MELANOGASTER"/>
    <property type="match status" value="1"/>
</dbReference>
<dbReference type="GO" id="GO:0016042">
    <property type="term" value="P:lipid catabolic process"/>
    <property type="evidence" value="ECO:0007669"/>
    <property type="project" value="UniProtKB-UniRule"/>
</dbReference>
<dbReference type="STRING" id="142588.SAMN04488559_103146"/>
<dbReference type="GO" id="GO:0016787">
    <property type="term" value="F:hydrolase activity"/>
    <property type="evidence" value="ECO:0007669"/>
    <property type="project" value="UniProtKB-UniRule"/>
</dbReference>
<dbReference type="InterPro" id="IPR050301">
    <property type="entry name" value="NTE"/>
</dbReference>
<keyword evidence="1 4" id="KW-0378">Hydrolase</keyword>
<dbReference type="AlphaFoldDB" id="A0A1H9RA57"/>
<keyword evidence="3 4" id="KW-0443">Lipid metabolism</keyword>
<feature type="short sequence motif" description="GXSXG" evidence="4">
    <location>
        <begin position="186"/>
        <end position="190"/>
    </location>
</feature>
<dbReference type="Pfam" id="PF01734">
    <property type="entry name" value="Patatin"/>
    <property type="match status" value="1"/>
</dbReference>
<evidence type="ECO:0000313" key="6">
    <source>
        <dbReference type="EMBL" id="SER69435.1"/>
    </source>
</evidence>
<dbReference type="PROSITE" id="PS51635">
    <property type="entry name" value="PNPLA"/>
    <property type="match status" value="1"/>
</dbReference>
<protein>
    <submittedName>
        <fullName evidence="6">NTE family protein</fullName>
    </submittedName>
</protein>
<dbReference type="EMBL" id="FOHA01000003">
    <property type="protein sequence ID" value="SER69435.1"/>
    <property type="molecule type" value="Genomic_DNA"/>
</dbReference>
<proteinExistence type="predicted"/>
<keyword evidence="2 4" id="KW-0442">Lipid degradation</keyword>
<reference evidence="6 7" key="1">
    <citation type="submission" date="2016-10" db="EMBL/GenBank/DDBJ databases">
        <authorList>
            <person name="de Groot N.N."/>
        </authorList>
    </citation>
    <scope>NUCLEOTIDE SEQUENCE [LARGE SCALE GENOMIC DNA]</scope>
    <source>
        <strain evidence="6 7">DSM 13760</strain>
    </source>
</reference>
<dbReference type="Proteomes" id="UP000198948">
    <property type="component" value="Unassembled WGS sequence"/>
</dbReference>
<evidence type="ECO:0000259" key="5">
    <source>
        <dbReference type="PROSITE" id="PS51635"/>
    </source>
</evidence>
<evidence type="ECO:0000256" key="4">
    <source>
        <dbReference type="PROSITE-ProRule" id="PRU01161"/>
    </source>
</evidence>
<dbReference type="CDD" id="cd07209">
    <property type="entry name" value="Pat_hypo_Ecoli_Z1214_like"/>
    <property type="match status" value="1"/>
</dbReference>
<dbReference type="InterPro" id="IPR016035">
    <property type="entry name" value="Acyl_Trfase/lysoPLipase"/>
</dbReference>
<feature type="active site" description="Proton acceptor" evidence="4">
    <location>
        <position position="325"/>
    </location>
</feature>
<evidence type="ECO:0000256" key="1">
    <source>
        <dbReference type="ARBA" id="ARBA00022801"/>
    </source>
</evidence>
<feature type="short sequence motif" description="GXGXXG" evidence="4">
    <location>
        <begin position="159"/>
        <end position="164"/>
    </location>
</feature>
<dbReference type="InterPro" id="IPR002641">
    <property type="entry name" value="PNPLA_dom"/>
</dbReference>
<evidence type="ECO:0000256" key="3">
    <source>
        <dbReference type="ARBA" id="ARBA00023098"/>
    </source>
</evidence>
<dbReference type="Gene3D" id="3.40.1090.10">
    <property type="entry name" value="Cytosolic phospholipase A2 catalytic domain"/>
    <property type="match status" value="2"/>
</dbReference>
<feature type="active site" description="Nucleophile" evidence="4">
    <location>
        <position position="188"/>
    </location>
</feature>
<organism evidence="6 7">
    <name type="scientific">Isobaculum melis</name>
    <dbReference type="NCBI Taxonomy" id="142588"/>
    <lineage>
        <taxon>Bacteria</taxon>
        <taxon>Bacillati</taxon>
        <taxon>Bacillota</taxon>
        <taxon>Bacilli</taxon>
        <taxon>Lactobacillales</taxon>
        <taxon>Carnobacteriaceae</taxon>
        <taxon>Isobaculum</taxon>
    </lineage>
</organism>
<accession>A0A1H9RA57</accession>
<feature type="short sequence motif" description="DGA/G" evidence="4">
    <location>
        <begin position="325"/>
        <end position="327"/>
    </location>
</feature>
<evidence type="ECO:0000256" key="2">
    <source>
        <dbReference type="ARBA" id="ARBA00022963"/>
    </source>
</evidence>
<dbReference type="RefSeq" id="WP_177165665.1">
    <property type="nucleotide sequence ID" value="NZ_FOHA01000003.1"/>
</dbReference>
<keyword evidence="7" id="KW-1185">Reference proteome</keyword>
<gene>
    <name evidence="6" type="ORF">SAMN04488559_103146</name>
</gene>
<dbReference type="PANTHER" id="PTHR14226:SF29">
    <property type="entry name" value="NEUROPATHY TARGET ESTERASE SWS"/>
    <property type="match status" value="1"/>
</dbReference>